<feature type="transmembrane region" description="Helical" evidence="8">
    <location>
        <begin position="203"/>
        <end position="219"/>
    </location>
</feature>
<feature type="transmembrane region" description="Helical" evidence="8">
    <location>
        <begin position="226"/>
        <end position="241"/>
    </location>
</feature>
<dbReference type="Pfam" id="PF13231">
    <property type="entry name" value="PMT_2"/>
    <property type="match status" value="1"/>
</dbReference>
<evidence type="ECO:0000256" key="6">
    <source>
        <dbReference type="ARBA" id="ARBA00022989"/>
    </source>
</evidence>
<evidence type="ECO:0000256" key="4">
    <source>
        <dbReference type="ARBA" id="ARBA00022679"/>
    </source>
</evidence>
<evidence type="ECO:0000256" key="3">
    <source>
        <dbReference type="ARBA" id="ARBA00022676"/>
    </source>
</evidence>
<feature type="transmembrane region" description="Helical" evidence="8">
    <location>
        <begin position="43"/>
        <end position="63"/>
    </location>
</feature>
<dbReference type="PANTHER" id="PTHR33908">
    <property type="entry name" value="MANNOSYLTRANSFERASE YKCB-RELATED"/>
    <property type="match status" value="1"/>
</dbReference>
<evidence type="ECO:0000259" key="9">
    <source>
        <dbReference type="Pfam" id="PF13231"/>
    </source>
</evidence>
<evidence type="ECO:0000256" key="2">
    <source>
        <dbReference type="ARBA" id="ARBA00022475"/>
    </source>
</evidence>
<keyword evidence="6 8" id="KW-1133">Transmembrane helix</keyword>
<feature type="transmembrane region" description="Helical" evidence="8">
    <location>
        <begin position="412"/>
        <end position="433"/>
    </location>
</feature>
<feature type="transmembrane region" description="Helical" evidence="8">
    <location>
        <begin position="445"/>
        <end position="462"/>
    </location>
</feature>
<feature type="transmembrane region" description="Helical" evidence="8">
    <location>
        <begin position="468"/>
        <end position="488"/>
    </location>
</feature>
<keyword evidence="2" id="KW-1003">Cell membrane</keyword>
<evidence type="ECO:0000313" key="10">
    <source>
        <dbReference type="EMBL" id="MBP2028332.1"/>
    </source>
</evidence>
<name>A0ABS4KKM3_9FIRM</name>
<feature type="transmembrane region" description="Helical" evidence="8">
    <location>
        <begin position="180"/>
        <end position="197"/>
    </location>
</feature>
<evidence type="ECO:0000313" key="11">
    <source>
        <dbReference type="Proteomes" id="UP001314903"/>
    </source>
</evidence>
<gene>
    <name evidence="10" type="ORF">J2Z35_002133</name>
</gene>
<feature type="domain" description="Glycosyltransferase RgtA/B/C/D-like" evidence="9">
    <location>
        <begin position="135"/>
        <end position="269"/>
    </location>
</feature>
<feature type="transmembrane region" description="Helical" evidence="8">
    <location>
        <begin position="69"/>
        <end position="88"/>
    </location>
</feature>
<feature type="transmembrane region" description="Helical" evidence="8">
    <location>
        <begin position="277"/>
        <end position="301"/>
    </location>
</feature>
<proteinExistence type="predicted"/>
<sequence length="494" mass="57382">MEKFQRLFGKTLLALGFFLFLSIFIYINYIASPGFRAPVLKSLFLTGVFIGIFILCDFLFHYIEKKNTYYYIIAGAILFSGLILRLYWINSVDTIQVSDFGRMWESAGEIAKGDYSRFKENGYLYTYPHLAFTTLFYSLVYRVSSGSIYAMKIVNLILSMVSALLVYLIANEISNRKKGLAFLVMAINAPFIFFNNILDSQNLAIPLFYGCVYIYLRVFKDKLNPLYLIVCGVLLSLGNLMRSVGPIFLIAILMHMILFTDYKGLRFKKKNRGNHSMKLMCLPLLLISMYLTTFLLNYAFIWTGVFQKATWETEGNLILYINAGFNHDSNGMWNQYDYDLLRDVGYDYEKAEIEAKRRLSERLEDKDKVMNLISSKYRTQWGAGDFGGLYWSTLELRSNPKSTNDMLVWFNYHFYFIQSFYSAIVLSILYKIYRLWHQNELDKEFIFGVILFIGFVCLHTLIEMQPRYGYIAMPMITALGISGIGTSFRKEGKI</sequence>
<keyword evidence="5 8" id="KW-0812">Transmembrane</keyword>
<evidence type="ECO:0000256" key="8">
    <source>
        <dbReference type="SAM" id="Phobius"/>
    </source>
</evidence>
<protein>
    <submittedName>
        <fullName evidence="10">4-amino-4-deoxy-L-arabinose transferase-like glycosyltransferase</fullName>
    </submittedName>
</protein>
<dbReference type="PANTHER" id="PTHR33908:SF11">
    <property type="entry name" value="MEMBRANE PROTEIN"/>
    <property type="match status" value="1"/>
</dbReference>
<evidence type="ECO:0000256" key="5">
    <source>
        <dbReference type="ARBA" id="ARBA00022692"/>
    </source>
</evidence>
<keyword evidence="11" id="KW-1185">Reference proteome</keyword>
<organism evidence="10 11">
    <name type="scientific">Acetoanaerobium pronyense</name>
    <dbReference type="NCBI Taxonomy" id="1482736"/>
    <lineage>
        <taxon>Bacteria</taxon>
        <taxon>Bacillati</taxon>
        <taxon>Bacillota</taxon>
        <taxon>Clostridia</taxon>
        <taxon>Peptostreptococcales</taxon>
        <taxon>Filifactoraceae</taxon>
        <taxon>Acetoanaerobium</taxon>
    </lineage>
</organism>
<keyword evidence="4" id="KW-0808">Transferase</keyword>
<dbReference type="InterPro" id="IPR050297">
    <property type="entry name" value="LipidA_mod_glycosyltrf_83"/>
</dbReference>
<feature type="transmembrane region" description="Helical" evidence="8">
    <location>
        <begin position="12"/>
        <end position="31"/>
    </location>
</feature>
<comment type="subcellular location">
    <subcellularLocation>
        <location evidence="1">Cell membrane</location>
        <topology evidence="1">Multi-pass membrane protein</topology>
    </subcellularLocation>
</comment>
<keyword evidence="3" id="KW-0328">Glycosyltransferase</keyword>
<dbReference type="InterPro" id="IPR038731">
    <property type="entry name" value="RgtA/B/C-like"/>
</dbReference>
<evidence type="ECO:0000256" key="7">
    <source>
        <dbReference type="ARBA" id="ARBA00023136"/>
    </source>
</evidence>
<comment type="caution">
    <text evidence="10">The sequence shown here is derived from an EMBL/GenBank/DDBJ whole genome shotgun (WGS) entry which is preliminary data.</text>
</comment>
<dbReference type="Proteomes" id="UP001314903">
    <property type="component" value="Unassembled WGS sequence"/>
</dbReference>
<reference evidence="10 11" key="1">
    <citation type="submission" date="2021-03" db="EMBL/GenBank/DDBJ databases">
        <title>Genomic Encyclopedia of Type Strains, Phase IV (KMG-IV): sequencing the most valuable type-strain genomes for metagenomic binning, comparative biology and taxonomic classification.</title>
        <authorList>
            <person name="Goeker M."/>
        </authorList>
    </citation>
    <scope>NUCLEOTIDE SEQUENCE [LARGE SCALE GENOMIC DNA]</scope>
    <source>
        <strain evidence="10 11">DSM 27512</strain>
    </source>
</reference>
<accession>A0ABS4KKM3</accession>
<evidence type="ECO:0000256" key="1">
    <source>
        <dbReference type="ARBA" id="ARBA00004651"/>
    </source>
</evidence>
<feature type="transmembrane region" description="Helical" evidence="8">
    <location>
        <begin position="147"/>
        <end position="168"/>
    </location>
</feature>
<dbReference type="EMBL" id="JAGGLI010000026">
    <property type="protein sequence ID" value="MBP2028332.1"/>
    <property type="molecule type" value="Genomic_DNA"/>
</dbReference>
<keyword evidence="7 8" id="KW-0472">Membrane</keyword>